<dbReference type="PANTHER" id="PTHR43669:SF3">
    <property type="entry name" value="ALCOHOL DEHYDROGENASE, PUTATIVE (AFU_ORTHOLOGUE AFUA_3G03445)-RELATED"/>
    <property type="match status" value="1"/>
</dbReference>
<comment type="similarity">
    <text evidence="1">Belongs to the short-chain dehydrogenases/reductases (SDR) family.</text>
</comment>
<name>A0A934QXH6_9PSEU</name>
<dbReference type="Proteomes" id="UP000635245">
    <property type="component" value="Unassembled WGS sequence"/>
</dbReference>
<dbReference type="InterPro" id="IPR036291">
    <property type="entry name" value="NAD(P)-bd_dom_sf"/>
</dbReference>
<evidence type="ECO:0000313" key="4">
    <source>
        <dbReference type="Proteomes" id="UP000635245"/>
    </source>
</evidence>
<evidence type="ECO:0000256" key="1">
    <source>
        <dbReference type="ARBA" id="ARBA00006484"/>
    </source>
</evidence>
<evidence type="ECO:0000256" key="2">
    <source>
        <dbReference type="ARBA" id="ARBA00023002"/>
    </source>
</evidence>
<dbReference type="InterPro" id="IPR002347">
    <property type="entry name" value="SDR_fam"/>
</dbReference>
<protein>
    <submittedName>
        <fullName evidence="3">SDR family oxidoreductase</fullName>
    </submittedName>
</protein>
<comment type="caution">
    <text evidence="3">The sequence shown here is derived from an EMBL/GenBank/DDBJ whole genome shotgun (WGS) entry which is preliminary data.</text>
</comment>
<dbReference type="PRINTS" id="PR00081">
    <property type="entry name" value="GDHRDH"/>
</dbReference>
<dbReference type="EMBL" id="JAENJH010000006">
    <property type="protein sequence ID" value="MBK1787094.1"/>
    <property type="molecule type" value="Genomic_DNA"/>
</dbReference>
<dbReference type="GO" id="GO:0016491">
    <property type="term" value="F:oxidoreductase activity"/>
    <property type="evidence" value="ECO:0007669"/>
    <property type="project" value="UniProtKB-KW"/>
</dbReference>
<dbReference type="SUPFAM" id="SSF51735">
    <property type="entry name" value="NAD(P)-binding Rossmann-fold domains"/>
    <property type="match status" value="1"/>
</dbReference>
<dbReference type="FunFam" id="3.40.50.720:FF:000084">
    <property type="entry name" value="Short-chain dehydrogenase reductase"/>
    <property type="match status" value="1"/>
</dbReference>
<keyword evidence="2" id="KW-0560">Oxidoreductase</keyword>
<organism evidence="3 4">
    <name type="scientific">Prauserella cavernicola</name>
    <dbReference type="NCBI Taxonomy" id="2800127"/>
    <lineage>
        <taxon>Bacteria</taxon>
        <taxon>Bacillati</taxon>
        <taxon>Actinomycetota</taxon>
        <taxon>Actinomycetes</taxon>
        <taxon>Pseudonocardiales</taxon>
        <taxon>Pseudonocardiaceae</taxon>
        <taxon>Prauserella</taxon>
    </lineage>
</organism>
<dbReference type="AlphaFoldDB" id="A0A934QXH6"/>
<dbReference type="CDD" id="cd05233">
    <property type="entry name" value="SDR_c"/>
    <property type="match status" value="1"/>
</dbReference>
<evidence type="ECO:0000313" key="3">
    <source>
        <dbReference type="EMBL" id="MBK1787094.1"/>
    </source>
</evidence>
<sequence length="270" mass="28999">MPVEPDANTVPDYASLIRLDDQVHVVLGAGQGIGYQTSHALAAYGATVVCVDREQDRAEAVATETGGVAWVGELTEREPVAELFEYVGRELGRLDGVVDIVGLARYKPLTDLTDDDWRWHLDIVLKHAYLALEYAARYWQRTGTGGSVAFVASVAGKQSSPKLAAYGAMKAALMSLVRTAAVELGPHGIRVNAVAPGVVRTPRAQENPKWTQELLDANIAKTPTGRLTYPADIASALLFFASPLSRQITGESLVVDGGNMTLFNVDSPRP</sequence>
<proteinExistence type="inferred from homology"/>
<gene>
    <name evidence="3" type="ORF">JHE00_22445</name>
</gene>
<dbReference type="RefSeq" id="WP_200321355.1">
    <property type="nucleotide sequence ID" value="NZ_JAENJH010000006.1"/>
</dbReference>
<keyword evidence="4" id="KW-1185">Reference proteome</keyword>
<accession>A0A934QXH6</accession>
<dbReference type="PANTHER" id="PTHR43669">
    <property type="entry name" value="5-KETO-D-GLUCONATE 5-REDUCTASE"/>
    <property type="match status" value="1"/>
</dbReference>
<reference evidence="3" key="1">
    <citation type="submission" date="2020-12" db="EMBL/GenBank/DDBJ databases">
        <title>Prauserella sp. ASG 168, a novel actinomycete isolated from cave rock.</title>
        <authorList>
            <person name="Suriyachadkun C."/>
        </authorList>
    </citation>
    <scope>NUCLEOTIDE SEQUENCE</scope>
    <source>
        <strain evidence="3">ASG 168</strain>
    </source>
</reference>
<dbReference type="Gene3D" id="3.40.50.720">
    <property type="entry name" value="NAD(P)-binding Rossmann-like Domain"/>
    <property type="match status" value="1"/>
</dbReference>
<dbReference type="Pfam" id="PF13561">
    <property type="entry name" value="adh_short_C2"/>
    <property type="match status" value="1"/>
</dbReference>